<proteinExistence type="predicted"/>
<dbReference type="EMBL" id="CP002192">
    <property type="protein sequence ID" value="AFD27005.1"/>
    <property type="molecule type" value="Genomic_DNA"/>
</dbReference>
<evidence type="ECO:0008006" key="4">
    <source>
        <dbReference type="Google" id="ProtNLM"/>
    </source>
</evidence>
<gene>
    <name evidence="2" type="ordered locus">DGo_PA0119</name>
</gene>
<geneLocation type="plasmid" evidence="2 3">
    <name>P1</name>
</geneLocation>
<feature type="chain" id="PRO_5003612621" description="Lipoprotein" evidence="1">
    <location>
        <begin position="19"/>
        <end position="283"/>
    </location>
</feature>
<name>H8H0Y6_DEIGI</name>
<dbReference type="PROSITE" id="PS51257">
    <property type="entry name" value="PROKAR_LIPOPROTEIN"/>
    <property type="match status" value="1"/>
</dbReference>
<keyword evidence="1" id="KW-0732">Signal</keyword>
<keyword evidence="3" id="KW-1185">Reference proteome</keyword>
<evidence type="ECO:0000256" key="1">
    <source>
        <dbReference type="SAM" id="SignalP"/>
    </source>
</evidence>
<dbReference type="KEGG" id="dgo:DGo_PA0119"/>
<dbReference type="RefSeq" id="WP_014695523.1">
    <property type="nucleotide sequence ID" value="NC_017805.1"/>
</dbReference>
<dbReference type="Proteomes" id="UP000007575">
    <property type="component" value="Plasmid P1"/>
</dbReference>
<dbReference type="HOGENOM" id="CLU_820473_0_0_0"/>
<feature type="signal peptide" evidence="1">
    <location>
        <begin position="1"/>
        <end position="18"/>
    </location>
</feature>
<dbReference type="PATRIC" id="fig|745776.4.peg.3156"/>
<evidence type="ECO:0000313" key="3">
    <source>
        <dbReference type="Proteomes" id="UP000007575"/>
    </source>
</evidence>
<reference evidence="2 3" key="1">
    <citation type="journal article" date="2012" name="PLoS ONE">
        <title>Genome sequence and transcriptome analysis of the radioresistant bacterium Deinococcus gobiensis: insights into the extreme environmental adaptations.</title>
        <authorList>
            <person name="Yuan M."/>
            <person name="Chen M."/>
            <person name="Zhang W."/>
            <person name="Lu W."/>
            <person name="Wang J."/>
            <person name="Yang M."/>
            <person name="Zhao P."/>
            <person name="Tang R."/>
            <person name="Li X."/>
            <person name="Hao Y."/>
            <person name="Zhou Z."/>
            <person name="Zhan Y."/>
            <person name="Yu H."/>
            <person name="Teng C."/>
            <person name="Yan Y."/>
            <person name="Ping S."/>
            <person name="Wang Y."/>
            <person name="Lin M."/>
        </authorList>
    </citation>
    <scope>NUCLEOTIDE SEQUENCE [LARGE SCALE GENOMIC DNA]</scope>
    <source>
        <strain evidence="3">DSM 21396 / JCM 16679 / CGMCC 1.7299 / I-0</strain>
        <plasmid evidence="2">P1</plasmid>
    </source>
</reference>
<protein>
    <recommendedName>
        <fullName evidence="4">Lipoprotein</fullName>
    </recommendedName>
</protein>
<sequence length="283" mass="29187">MPHTYRAALLFPVLSLMACGTAPTPQTQTAALQDASAQPASARLSAQATSSACEGGGFRLVSGGVSVQGNRGADLNVPAGARVQVLGKYVEFEVAGDTLSVLNYTMTGAANPQDITGGQRTVVFASKAADFGGRKLSGTLKASLSGEGLLLERRGSGIKMKIQAKDCAQGGIFQMEPETGGAVQFTHTLGAGMYYFKNPYTGKVNLGNGTDFRGKDSPQVAKLVSQSETVSVWSVQSGGRMGGVLGEDAVEIGAGPTQCVQSCQAQNQIRGTLPVTDPAYSNN</sequence>
<organism evidence="2 3">
    <name type="scientific">Deinococcus gobiensis (strain DSM 21396 / JCM 16679 / CGMCC 1.7299 / I-0)</name>
    <dbReference type="NCBI Taxonomy" id="745776"/>
    <lineage>
        <taxon>Bacteria</taxon>
        <taxon>Thermotogati</taxon>
        <taxon>Deinococcota</taxon>
        <taxon>Deinococci</taxon>
        <taxon>Deinococcales</taxon>
        <taxon>Deinococcaceae</taxon>
        <taxon>Deinococcus</taxon>
    </lineage>
</organism>
<accession>H8H0Y6</accession>
<evidence type="ECO:0000313" key="2">
    <source>
        <dbReference type="EMBL" id="AFD27005.1"/>
    </source>
</evidence>
<keyword evidence="2" id="KW-0614">Plasmid</keyword>
<dbReference type="AlphaFoldDB" id="H8H0Y6"/>